<feature type="region of interest" description="Disordered" evidence="1">
    <location>
        <begin position="1"/>
        <end position="76"/>
    </location>
</feature>
<evidence type="ECO:0000313" key="2">
    <source>
        <dbReference type="EMBL" id="KAK2830193.1"/>
    </source>
</evidence>
<sequence>MQGDRHVGRQRLRRQTVQADHTGTLQGNRPTPRSKRAPLTNSSPSVLDKRVGSKAPGGADLEKSTEKDLSGGINDS</sequence>
<evidence type="ECO:0000256" key="1">
    <source>
        <dbReference type="SAM" id="MobiDB-lite"/>
    </source>
</evidence>
<dbReference type="Proteomes" id="UP001187415">
    <property type="component" value="Unassembled WGS sequence"/>
</dbReference>
<proteinExistence type="predicted"/>
<protein>
    <submittedName>
        <fullName evidence="2">Uncharacterized protein</fullName>
    </submittedName>
</protein>
<gene>
    <name evidence="2" type="ORF">Q5P01_018124</name>
</gene>
<organism evidence="2 3">
    <name type="scientific">Channa striata</name>
    <name type="common">Snakehead murrel</name>
    <name type="synonym">Ophicephalus striatus</name>
    <dbReference type="NCBI Taxonomy" id="64152"/>
    <lineage>
        <taxon>Eukaryota</taxon>
        <taxon>Metazoa</taxon>
        <taxon>Chordata</taxon>
        <taxon>Craniata</taxon>
        <taxon>Vertebrata</taxon>
        <taxon>Euteleostomi</taxon>
        <taxon>Actinopterygii</taxon>
        <taxon>Neopterygii</taxon>
        <taxon>Teleostei</taxon>
        <taxon>Neoteleostei</taxon>
        <taxon>Acanthomorphata</taxon>
        <taxon>Anabantaria</taxon>
        <taxon>Anabantiformes</taxon>
        <taxon>Channoidei</taxon>
        <taxon>Channidae</taxon>
        <taxon>Channa</taxon>
    </lineage>
</organism>
<feature type="compositionally biased region" description="Polar residues" evidence="1">
    <location>
        <begin position="15"/>
        <end position="31"/>
    </location>
</feature>
<reference evidence="2" key="1">
    <citation type="submission" date="2023-07" db="EMBL/GenBank/DDBJ databases">
        <title>Chromosome-level Genome Assembly of Striped Snakehead (Channa striata).</title>
        <authorList>
            <person name="Liu H."/>
        </authorList>
    </citation>
    <scope>NUCLEOTIDE SEQUENCE</scope>
    <source>
        <strain evidence="2">Gz</strain>
        <tissue evidence="2">Muscle</tissue>
    </source>
</reference>
<name>A0AA88M626_CHASR</name>
<accession>A0AA88M626</accession>
<feature type="compositionally biased region" description="Basic and acidic residues" evidence="1">
    <location>
        <begin position="60"/>
        <end position="69"/>
    </location>
</feature>
<evidence type="ECO:0000313" key="3">
    <source>
        <dbReference type="Proteomes" id="UP001187415"/>
    </source>
</evidence>
<dbReference type="AlphaFoldDB" id="A0AA88M626"/>
<comment type="caution">
    <text evidence="2">The sequence shown here is derived from an EMBL/GenBank/DDBJ whole genome shotgun (WGS) entry which is preliminary data.</text>
</comment>
<dbReference type="EMBL" id="JAUPFM010000014">
    <property type="protein sequence ID" value="KAK2830193.1"/>
    <property type="molecule type" value="Genomic_DNA"/>
</dbReference>
<keyword evidence="3" id="KW-1185">Reference proteome</keyword>